<gene>
    <name evidence="3" type="ORF">SAMN03080594_104299</name>
</gene>
<accession>A0A1M5BZG8</accession>
<keyword evidence="4" id="KW-1185">Reference proteome</keyword>
<name>A0A1M5BZG8_9FLAO</name>
<dbReference type="InterPro" id="IPR014729">
    <property type="entry name" value="Rossmann-like_a/b/a_fold"/>
</dbReference>
<evidence type="ECO:0000256" key="1">
    <source>
        <dbReference type="ARBA" id="ARBA00008791"/>
    </source>
</evidence>
<dbReference type="PRINTS" id="PR01438">
    <property type="entry name" value="UNVRSLSTRESS"/>
</dbReference>
<feature type="domain" description="UspA" evidence="2">
    <location>
        <begin position="1"/>
        <end position="143"/>
    </location>
</feature>
<dbReference type="RefSeq" id="WP_072862546.1">
    <property type="nucleotide sequence ID" value="NZ_FQUX01000004.1"/>
</dbReference>
<protein>
    <submittedName>
        <fullName evidence="3">Nucleotide-binding universal stress protein, UspA family</fullName>
    </submittedName>
</protein>
<sequence length="280" mass="31706">MKNILYATDYSQNSVAALRLAHLMTKKFDAKLFVMHVFDIPITLSTVSISHIKKEKRLLIENHNRLKEFCAKHLGETWEGCSIDFIVEENASVVQGILENATKLEVDLIVVGTKGTSAVKDFLFGSATTAIIKKAPCALLAVPAMSPLEDFKTMVYATDFEQADIFAINKLVRIAKKFNALLRIVHISTPGEYAGDQQMEWFKEMLKQKVVHGKMEFDLILEEDIFVGLNRYLEKSNARLFAMLERKDSSFYQRFLKTDKVKKMISDTTIPLISFNVGGL</sequence>
<evidence type="ECO:0000259" key="2">
    <source>
        <dbReference type="Pfam" id="PF00582"/>
    </source>
</evidence>
<dbReference type="PANTHER" id="PTHR46268:SF6">
    <property type="entry name" value="UNIVERSAL STRESS PROTEIN UP12"/>
    <property type="match status" value="1"/>
</dbReference>
<evidence type="ECO:0000313" key="4">
    <source>
        <dbReference type="Proteomes" id="UP000184406"/>
    </source>
</evidence>
<dbReference type="AlphaFoldDB" id="A0A1M5BZG8"/>
<dbReference type="PANTHER" id="PTHR46268">
    <property type="entry name" value="STRESS RESPONSE PROTEIN NHAX"/>
    <property type="match status" value="1"/>
</dbReference>
<organism evidence="3 4">
    <name type="scientific">Arenibacter palladensis</name>
    <dbReference type="NCBI Taxonomy" id="237373"/>
    <lineage>
        <taxon>Bacteria</taxon>
        <taxon>Pseudomonadati</taxon>
        <taxon>Bacteroidota</taxon>
        <taxon>Flavobacteriia</taxon>
        <taxon>Flavobacteriales</taxon>
        <taxon>Flavobacteriaceae</taxon>
        <taxon>Arenibacter</taxon>
    </lineage>
</organism>
<proteinExistence type="inferred from homology"/>
<dbReference type="Proteomes" id="UP000184406">
    <property type="component" value="Unassembled WGS sequence"/>
</dbReference>
<dbReference type="SUPFAM" id="SSF52402">
    <property type="entry name" value="Adenine nucleotide alpha hydrolases-like"/>
    <property type="match status" value="2"/>
</dbReference>
<comment type="similarity">
    <text evidence="1">Belongs to the universal stress protein A family.</text>
</comment>
<dbReference type="Pfam" id="PF00582">
    <property type="entry name" value="Usp"/>
    <property type="match status" value="1"/>
</dbReference>
<dbReference type="OrthoDB" id="9788959at2"/>
<dbReference type="InterPro" id="IPR006015">
    <property type="entry name" value="Universal_stress_UspA"/>
</dbReference>
<dbReference type="CDD" id="cd00293">
    <property type="entry name" value="USP-like"/>
    <property type="match status" value="1"/>
</dbReference>
<dbReference type="Gene3D" id="3.40.50.620">
    <property type="entry name" value="HUPs"/>
    <property type="match status" value="2"/>
</dbReference>
<reference evidence="4" key="1">
    <citation type="submission" date="2016-11" db="EMBL/GenBank/DDBJ databases">
        <authorList>
            <person name="Varghese N."/>
            <person name="Submissions S."/>
        </authorList>
    </citation>
    <scope>NUCLEOTIDE SEQUENCE [LARGE SCALE GENOMIC DNA]</scope>
    <source>
        <strain evidence="4">DSM 17539</strain>
    </source>
</reference>
<dbReference type="EMBL" id="FQUX01000004">
    <property type="protein sequence ID" value="SHF47816.1"/>
    <property type="molecule type" value="Genomic_DNA"/>
</dbReference>
<dbReference type="InterPro" id="IPR006016">
    <property type="entry name" value="UspA"/>
</dbReference>
<evidence type="ECO:0000313" key="3">
    <source>
        <dbReference type="EMBL" id="SHF47816.1"/>
    </source>
</evidence>